<evidence type="ECO:0000256" key="9">
    <source>
        <dbReference type="SAM" id="Phobius"/>
    </source>
</evidence>
<evidence type="ECO:0000256" key="2">
    <source>
        <dbReference type="ARBA" id="ARBA00010241"/>
    </source>
</evidence>
<evidence type="ECO:0000256" key="1">
    <source>
        <dbReference type="ARBA" id="ARBA00004141"/>
    </source>
</evidence>
<keyword evidence="7 9" id="KW-0472">Membrane</keyword>
<name>A0A6P4YWD7_BRABE</name>
<dbReference type="InterPro" id="IPR001660">
    <property type="entry name" value="SAM"/>
</dbReference>
<feature type="transmembrane region" description="Helical" evidence="9">
    <location>
        <begin position="1126"/>
        <end position="1144"/>
    </location>
</feature>
<evidence type="ECO:0000313" key="13">
    <source>
        <dbReference type="RefSeq" id="XP_019628653.1"/>
    </source>
</evidence>
<keyword evidence="5 9" id="KW-0812">Transmembrane</keyword>
<dbReference type="InterPro" id="IPR000421">
    <property type="entry name" value="FA58C"/>
</dbReference>
<dbReference type="GO" id="GO:0006031">
    <property type="term" value="P:chitin biosynthetic process"/>
    <property type="evidence" value="ECO:0007669"/>
    <property type="project" value="TreeGrafter"/>
</dbReference>
<dbReference type="Gene3D" id="1.10.150.50">
    <property type="entry name" value="Transcription Factor, Ets-1"/>
    <property type="match status" value="2"/>
</dbReference>
<proteinExistence type="inferred from homology"/>
<feature type="transmembrane region" description="Helical" evidence="9">
    <location>
        <begin position="44"/>
        <end position="69"/>
    </location>
</feature>
<dbReference type="Proteomes" id="UP000515135">
    <property type="component" value="Unplaced"/>
</dbReference>
<feature type="compositionally biased region" description="Acidic residues" evidence="8">
    <location>
        <begin position="1230"/>
        <end position="1245"/>
    </location>
</feature>
<dbReference type="SMART" id="SM00454">
    <property type="entry name" value="SAM"/>
    <property type="match status" value="2"/>
</dbReference>
<dbReference type="EC" id="2.4.1.16" evidence="3"/>
<feature type="compositionally biased region" description="Polar residues" evidence="8">
    <location>
        <begin position="13"/>
        <end position="29"/>
    </location>
</feature>
<feature type="transmembrane region" description="Helical" evidence="9">
    <location>
        <begin position="1497"/>
        <end position="1517"/>
    </location>
</feature>
<dbReference type="OrthoDB" id="370884at2759"/>
<dbReference type="PROSITE" id="PS50105">
    <property type="entry name" value="SAM_DOMAIN"/>
    <property type="match status" value="2"/>
</dbReference>
<evidence type="ECO:0000256" key="7">
    <source>
        <dbReference type="ARBA" id="ARBA00023136"/>
    </source>
</evidence>
<organism evidence="12 13">
    <name type="scientific">Branchiostoma belcheri</name>
    <name type="common">Amphioxus</name>
    <dbReference type="NCBI Taxonomy" id="7741"/>
    <lineage>
        <taxon>Eukaryota</taxon>
        <taxon>Metazoa</taxon>
        <taxon>Chordata</taxon>
        <taxon>Cephalochordata</taxon>
        <taxon>Leptocardii</taxon>
        <taxon>Amphioxiformes</taxon>
        <taxon>Branchiostomatidae</taxon>
        <taxon>Branchiostoma</taxon>
    </lineage>
</organism>
<dbReference type="Gene3D" id="2.60.120.260">
    <property type="entry name" value="Galactose-binding domain-like"/>
    <property type="match status" value="1"/>
</dbReference>
<keyword evidence="12" id="KW-1185">Reference proteome</keyword>
<evidence type="ECO:0000259" key="10">
    <source>
        <dbReference type="PROSITE" id="PS50022"/>
    </source>
</evidence>
<feature type="region of interest" description="Disordered" evidence="8">
    <location>
        <begin position="1"/>
        <end position="31"/>
    </location>
</feature>
<reference evidence="13" key="1">
    <citation type="submission" date="2025-08" db="UniProtKB">
        <authorList>
            <consortium name="RefSeq"/>
        </authorList>
    </citation>
    <scope>IDENTIFICATION</scope>
    <source>
        <tissue evidence="13">Gonad</tissue>
    </source>
</reference>
<accession>A0A6P4YWD7</accession>
<gene>
    <name evidence="13" type="primary">LOC109473222</name>
</gene>
<feature type="transmembrane region" description="Helical" evidence="9">
    <location>
        <begin position="226"/>
        <end position="248"/>
    </location>
</feature>
<feature type="domain" description="F5/8 type C" evidence="10">
    <location>
        <begin position="561"/>
        <end position="715"/>
    </location>
</feature>
<dbReference type="CDD" id="cd00057">
    <property type="entry name" value="FA58C"/>
    <property type="match status" value="1"/>
</dbReference>
<feature type="transmembrane region" description="Helical" evidence="9">
    <location>
        <begin position="123"/>
        <end position="141"/>
    </location>
</feature>
<dbReference type="SMART" id="SM00231">
    <property type="entry name" value="FA58C"/>
    <property type="match status" value="1"/>
</dbReference>
<dbReference type="FunFam" id="1.10.150.50:FF:000071">
    <property type="entry name" value="Caskin, isoform D"/>
    <property type="match status" value="1"/>
</dbReference>
<feature type="compositionally biased region" description="Low complexity" evidence="8">
    <location>
        <begin position="1246"/>
        <end position="1255"/>
    </location>
</feature>
<dbReference type="FunFam" id="2.60.120.260:FF:000016">
    <property type="entry name" value="Contactin-associated protein-like 4 isoform 1"/>
    <property type="match status" value="1"/>
</dbReference>
<dbReference type="Pfam" id="PF00536">
    <property type="entry name" value="SAM_1"/>
    <property type="match status" value="2"/>
</dbReference>
<feature type="transmembrane region" description="Helical" evidence="9">
    <location>
        <begin position="374"/>
        <end position="395"/>
    </location>
</feature>
<dbReference type="GO" id="GO:0016020">
    <property type="term" value="C:membrane"/>
    <property type="evidence" value="ECO:0007669"/>
    <property type="project" value="UniProtKB-SubCell"/>
</dbReference>
<dbReference type="GO" id="GO:0071944">
    <property type="term" value="C:cell periphery"/>
    <property type="evidence" value="ECO:0007669"/>
    <property type="project" value="TreeGrafter"/>
</dbReference>
<dbReference type="GeneID" id="109473222"/>
<dbReference type="PANTHER" id="PTHR22914">
    <property type="entry name" value="CHITIN SYNTHASE"/>
    <property type="match status" value="1"/>
</dbReference>
<evidence type="ECO:0000313" key="12">
    <source>
        <dbReference type="Proteomes" id="UP000515135"/>
    </source>
</evidence>
<comment type="subcellular location">
    <subcellularLocation>
        <location evidence="1">Membrane</location>
        <topology evidence="1">Multi-pass membrane protein</topology>
    </subcellularLocation>
</comment>
<dbReference type="PROSITE" id="PS50022">
    <property type="entry name" value="FA58C_3"/>
    <property type="match status" value="1"/>
</dbReference>
<feature type="transmembrane region" description="Helical" evidence="9">
    <location>
        <begin position="971"/>
        <end position="988"/>
    </location>
</feature>
<evidence type="ECO:0000259" key="11">
    <source>
        <dbReference type="PROSITE" id="PS50105"/>
    </source>
</evidence>
<feature type="transmembrane region" description="Helical" evidence="9">
    <location>
        <begin position="938"/>
        <end position="959"/>
    </location>
</feature>
<feature type="transmembrane region" description="Helical" evidence="9">
    <location>
        <begin position="161"/>
        <end position="180"/>
    </location>
</feature>
<dbReference type="InterPro" id="IPR004835">
    <property type="entry name" value="Chitin_synth"/>
</dbReference>
<comment type="similarity">
    <text evidence="2">Belongs to the neurexin family.</text>
</comment>
<feature type="transmembrane region" description="Helical" evidence="9">
    <location>
        <begin position="902"/>
        <end position="926"/>
    </location>
</feature>
<feature type="domain" description="SAM" evidence="11">
    <location>
        <begin position="1289"/>
        <end position="1357"/>
    </location>
</feature>
<dbReference type="GO" id="GO:0004100">
    <property type="term" value="F:chitin synthase activity"/>
    <property type="evidence" value="ECO:0007669"/>
    <property type="project" value="UniProtKB-EC"/>
</dbReference>
<feature type="region of interest" description="Disordered" evidence="8">
    <location>
        <begin position="1226"/>
        <end position="1255"/>
    </location>
</feature>
<evidence type="ECO:0000256" key="8">
    <source>
        <dbReference type="SAM" id="MobiDB-lite"/>
    </source>
</evidence>
<dbReference type="InterPro" id="IPR013761">
    <property type="entry name" value="SAM/pointed_sf"/>
</dbReference>
<dbReference type="SUPFAM" id="SSF53448">
    <property type="entry name" value="Nucleotide-diphospho-sugar transferases"/>
    <property type="match status" value="1"/>
</dbReference>
<feature type="transmembrane region" description="Helical" evidence="9">
    <location>
        <begin position="1156"/>
        <end position="1176"/>
    </location>
</feature>
<dbReference type="InterPro" id="IPR029044">
    <property type="entry name" value="Nucleotide-diphossugar_trans"/>
</dbReference>
<feature type="transmembrane region" description="Helical" evidence="9">
    <location>
        <begin position="186"/>
        <end position="205"/>
    </location>
</feature>
<keyword evidence="6 9" id="KW-1133">Transmembrane helix</keyword>
<feature type="transmembrane region" description="Helical" evidence="9">
    <location>
        <begin position="351"/>
        <end position="368"/>
    </location>
</feature>
<dbReference type="SUPFAM" id="SSF49785">
    <property type="entry name" value="Galactose-binding domain-like"/>
    <property type="match status" value="1"/>
</dbReference>
<feature type="transmembrane region" description="Helical" evidence="9">
    <location>
        <begin position="1529"/>
        <end position="1550"/>
    </location>
</feature>
<dbReference type="KEGG" id="bbel:109473222"/>
<evidence type="ECO:0000256" key="4">
    <source>
        <dbReference type="ARBA" id="ARBA00022676"/>
    </source>
</evidence>
<sequence length="1631" mass="183260">MSSEEGVPGSYDPTLTVNVKPSKSSQSRGKTAGETGLRLKLLKLFLSVLLGIVVLACFSLSQLSAISLVKHLRLQNNGNVTCRNSSSTAENVTCCRNFSSADENVTCRNSSSVDKLAAGSCDVPALMVVYMMLVPYGVSFLRSLWNGAFQDSMPWPHRKAICLGALLSLCEVTGLCLLTVRVMPSVTPALSVVLSNGVMFIPIVSHIIKQTVGLCRQKKSRKCGRVFLVVLWVVGGLTCGGLVGVWSYFRKQKYVVETVVSLFLLSAAWAPKLQQYQAEGCRPATSSQPDHTQNSRWKAGILNNFFKLVLVLVVPDVMRYAGVLDVCSDWVWTCADVYALFTIHHPATVSFVLNVTAGFVGYILAWMACALRMGYFGFALPAFLSTLVTAIVIFIKQICTRLSFFHEETCVDDYTVWDTGTCLGLLLVQFFSTTWFVMRSPTIVMEQEAQLFWLPGYNSVFPAQWMLLSRKNRNTKREDFTTRRKTKQNTHVYICTTMYHEQCTRYRTPYGLQLQWDLQYGSGDTASGMELTVHLKDNVLVKNKKRWSQVMYMSYTLDYAAYFHPLGMSSGVIADTDIKATSRYGNDPSHGGHQARLNAVGTGSGTCGWTAGDSDIHQRLQIYLGEDMVVTGVVTQGKHGCEEWVTGYHLSYSLDGETWEYYNDEYGWRVTLEGNDDSDTPKRHILDRPIKAAYISFNPVSWNNRISMRVELLGYCATDLDRDSYILATDADIKFSPQDAQALMEIMCTDPDVGAVCARTHPLGEGPLVWYQVFDYAIGHWFQKVANSVLGTVLCCPGCFSVYRCKAVRDTLATYASTVRQRGGVLTKDMGEDRWLCTLMVEKGWRLEYTAVSEDSTYCPEEFDEFFNQRRRWIPSTIANQLDLIRKWGGGQIKSDYVSKFFIMYQGFLLFSSMIGPSTVILIMAAGLELVVGSAGGGIVPTVVVFSLIFIGFGVLCVYAKQDTQLKWAKVLTMVFMVVMVMVLIGQAREMVTAFQRLDARLTQQNANHITYAGKGCNDDCRGTVCDCLTFICKPLNWSKNNVSTWLMECFGPDNQFSNLSSHFSQYSGSQLSHFDEQTLCGEFTTQNGVSATERDCKLIFREFLKIKDENVVVTSTPPMTPLEQLPLPVSVIYFLSLAALYVLTALLHPSELLKLLYGFVYLLSLPSGYILLTIYSVCNMTDRSWGTREIKVPGVAVGGKSVTEMISNLCRTLCSCCRRDNKQPPLEEISIDDPGEETENDESGSESGSGSDIQSLSSHFLGRIKKRLGPLAQTIAPASINQRRVSTLSQVDVNDFVPSQWPAELREKYEKTLKEHGFVNTSFIFGMTTKDLQDIGITNKLHQDILMREIKKIPECELDDTVPENCSQWLESIGMGEYISSFETYGIISRNDLASLKSMDVDELLKDLQITKLAHVKRITDAIKKLKSPEETGRRISQVKIIMKKVKTIIMQHDSERSLEFKFWDKLRQKCLDPEISLFSTDTDIRTQLVQLRNSWIRVLLVLNVMWITLIVSLTYVPELRLWDANPLSLLSLLVFGVLQLLQFLTMLYHRIRTLLHYLARLPYPVSCTIQTNTTGNGKADVIQIETPDPEAHPPSRPPRRPSLLSFQITRNGQTRIWQMGRTNPVYEEE</sequence>
<feature type="domain" description="SAM" evidence="11">
    <location>
        <begin position="1362"/>
        <end position="1430"/>
    </location>
</feature>
<evidence type="ECO:0000256" key="3">
    <source>
        <dbReference type="ARBA" id="ARBA00012543"/>
    </source>
</evidence>
<dbReference type="RefSeq" id="XP_019628653.1">
    <property type="nucleotide sequence ID" value="XM_019773094.1"/>
</dbReference>
<keyword evidence="4" id="KW-0328">Glycosyltransferase</keyword>
<dbReference type="InterPro" id="IPR008979">
    <property type="entry name" value="Galactose-bd-like_sf"/>
</dbReference>
<evidence type="ECO:0000256" key="5">
    <source>
        <dbReference type="ARBA" id="ARBA00022692"/>
    </source>
</evidence>
<keyword evidence="4" id="KW-0808">Transferase</keyword>
<dbReference type="Pfam" id="PF03142">
    <property type="entry name" value="Chitin_synth_2"/>
    <property type="match status" value="1"/>
</dbReference>
<protein>
    <recommendedName>
        <fullName evidence="3">chitin synthase</fullName>
        <ecNumber evidence="3">2.4.1.16</ecNumber>
    </recommendedName>
</protein>
<evidence type="ECO:0000256" key="6">
    <source>
        <dbReference type="ARBA" id="ARBA00022989"/>
    </source>
</evidence>
<dbReference type="SUPFAM" id="SSF47769">
    <property type="entry name" value="SAM/Pointed domain"/>
    <property type="match status" value="3"/>
</dbReference>
<dbReference type="Pfam" id="PF00754">
    <property type="entry name" value="F5_F8_type_C"/>
    <property type="match status" value="1"/>
</dbReference>
<dbReference type="FunFam" id="1.10.150.50:FF:000142">
    <property type="entry name" value="Uncharacterized protein"/>
    <property type="match status" value="1"/>
</dbReference>
<dbReference type="PANTHER" id="PTHR22914:SF41">
    <property type="entry name" value="CHITIN SYNTHASE 7"/>
    <property type="match status" value="1"/>
</dbReference>